<proteinExistence type="predicted"/>
<comment type="caution">
    <text evidence="1">The sequence shown here is derived from an EMBL/GenBank/DDBJ whole genome shotgun (WGS) entry which is preliminary data.</text>
</comment>
<gene>
    <name evidence="1" type="ORF">FHS18_003061</name>
</gene>
<dbReference type="AlphaFoldDB" id="A0A7W5AYC3"/>
<keyword evidence="2" id="KW-1185">Reference proteome</keyword>
<evidence type="ECO:0008006" key="3">
    <source>
        <dbReference type="Google" id="ProtNLM"/>
    </source>
</evidence>
<name>A0A7W5AYC3_9BACL</name>
<evidence type="ECO:0000313" key="2">
    <source>
        <dbReference type="Proteomes" id="UP000570361"/>
    </source>
</evidence>
<organism evidence="1 2">
    <name type="scientific">Paenibacillus phyllosphaerae</name>
    <dbReference type="NCBI Taxonomy" id="274593"/>
    <lineage>
        <taxon>Bacteria</taxon>
        <taxon>Bacillati</taxon>
        <taxon>Bacillota</taxon>
        <taxon>Bacilli</taxon>
        <taxon>Bacillales</taxon>
        <taxon>Paenibacillaceae</taxon>
        <taxon>Paenibacillus</taxon>
    </lineage>
</organism>
<accession>A0A7W5AYC3</accession>
<evidence type="ECO:0000313" key="1">
    <source>
        <dbReference type="EMBL" id="MBB3110993.1"/>
    </source>
</evidence>
<sequence>MKITLSLEELIYAFYSEGLFEQGNALKATYFQELSDEQMDLLLQVTCRSLLAKDYLAYSNHKFMLKPEVAAMIGVLHHADHSLQASKFREGGGQETLSVHLAQSGTYAHFLRYEGQVHVVERLEEGEAAERLGSFFDLPELPSAGESVTKLTQVQLETLLSLIDGQPEELAEYASNLPGAEKQKEKFLQALTASKGRMNTLIGFEFDANNEPIVAEMLMMLGDSSASWMVAKTDEQFFVQTCSKEALVHKLSKTIPSFAHKQGGKVNA</sequence>
<dbReference type="RefSeq" id="WP_183600891.1">
    <property type="nucleotide sequence ID" value="NZ_JACHXK010000006.1"/>
</dbReference>
<reference evidence="1 2" key="1">
    <citation type="submission" date="2020-08" db="EMBL/GenBank/DDBJ databases">
        <title>Genomic Encyclopedia of Type Strains, Phase III (KMG-III): the genomes of soil and plant-associated and newly described type strains.</title>
        <authorList>
            <person name="Whitman W."/>
        </authorList>
    </citation>
    <scope>NUCLEOTIDE SEQUENCE [LARGE SCALE GENOMIC DNA]</scope>
    <source>
        <strain evidence="1 2">CECT 5862</strain>
    </source>
</reference>
<dbReference type="Proteomes" id="UP000570361">
    <property type="component" value="Unassembled WGS sequence"/>
</dbReference>
<dbReference type="EMBL" id="JACHXK010000006">
    <property type="protein sequence ID" value="MBB3110993.1"/>
    <property type="molecule type" value="Genomic_DNA"/>
</dbReference>
<protein>
    <recommendedName>
        <fullName evidence="3">EspG family protein</fullName>
    </recommendedName>
</protein>